<evidence type="ECO:0000259" key="1">
    <source>
        <dbReference type="Pfam" id="PF05729"/>
    </source>
</evidence>
<gene>
    <name evidence="2" type="ORF">PVAND_008456</name>
</gene>
<dbReference type="Proteomes" id="UP001107558">
    <property type="component" value="Chromosome 2"/>
</dbReference>
<sequence length="1589" mass="188738">MDKNADQISLLEEHSIEYTENIESLKETLNNFKNYPCLTINNCPSIFTAKEFISNYRAILPVLDKLPSVIAIRFKVNEKFDPKYIEKAKTNEFEFCKTFLVYFESVDGKVGIIHWRNENNSNFNKLELHDESFLNSFVVEFFIESLKEKGEVTSISEEFHLTSIINHKYENLLTFAVEKEKIEVVRKLLSYSFDVNEEVLSDENDSKSMLRAVDIAWAKNNQDIVLELLKANSLYPKKFDKSKANNEINKFLKISETLHERIESKDLSEIKKIIENNKEQQYFFNSENISAFKKAFRLKQSLKPIEVYKILYENNLTFGPNEDIKKCELLNIYEKYCKINSQLAWSIPERHIFILLSKSVIPRTNRNFKKYFEKVKESFEILNEIPEISLPFQIIATSHKTKIHFDFTQDSVMYMNPRLNPTTRGVFTESNHHIHIAAKGLLKSETKSTCYGTIAHEPCHSCMNIVFMNMRQPFGIDDEENKLRFMAIVNECDEKLNDLEKNNKQLEPIVDAVYGYDQEVHATELIVRVPHMLAFYHDNEEKIRELKTTFKSLFDYYDEIVMPAMKKSLPVLEKISDLLTDITFDELTEPLKSNIKNSTIVFQGKELKFKEIANFEILNQLNSKNIRKILNGKKLIIGKSTITSHQFFKERKFIDTNYEGKYLIWNYDMEKRDGKYEYSDEIKAIVKDFDMIYSEAKETKIFLLSDGAGAGKTTMMEQLAIKIKENCSRNWIAIIDLKSHLGVYEKYKNEKFYLNSSDDEKLHVKNAIVKILIEIFSLVDEFEMKVFEHLFMTNCVVLLFDGFDEIAPKFEEFFITLIVSINKLTDNQQWIATRPQHDDNLKQKFSQNISYKLLPFDENETKNFITEYMRFQSFSGDYKIIMKLIDNLRIFQNALMLTMIVDLYIAGRLSIENFNNFSLYEATIELKKDILAKKGEIPNRDSNINSKCNLWEVHQIYALKTVLNAEQFEDFFNEKFFDRENSYDKYDKKMIDISQLQIFKKWKKEKLKWSAEAISRSGFLTIFNWNTDKEYNQFIHRTYAEFFVAVFLIENITEAIEEGDELNDNEFEMRMKLATFFFNDYCKSESTRRYEVVHNFIFDFLSSQSKKIIFCEKFYDFLERAETSKFIQNIFCESIFETNHYYFASSLLRIYKNDIKIINALLCIENNRSKLFQIAINHKFPSHFCELLFGLLRNTEIENWHYLTGFGLNLTQDQLNLPTYEELEKYSKDDILTKNDMIENYKGGIDELSIFTNEHDLQFFKLLLQFFSFIANVDDFEFEKVEKFLLSLIIGFPLMILRSEKNVETFFQIVEKYFKNKKERFINLMDEFNESRAFVFLSYEPFKYGSKILKNFGFFYSHVKNFLKFDSEIVKKVLSHKHILCFAIAAEIDSLKETLKEVFDKNELNEILLKVFTEEYHCLDTIKKLKNFEKYCSEISEFSNIFQFFVNNCYNLDFFFNFFNYFKQIYDKECHKYTGYELKIPVNKKIMIKTDKLEEKMKEIFPIDEIKENWEKSHTTINQKYLRKRFMNFHYFLCLIEKSKIPKSHLDNFFSKNFTSLLLFANSHNILINKLKETLINLNLTEFVKNLKE</sequence>
<comment type="caution">
    <text evidence="2">The sequence shown here is derived from an EMBL/GenBank/DDBJ whole genome shotgun (WGS) entry which is preliminary data.</text>
</comment>
<dbReference type="InterPro" id="IPR027417">
    <property type="entry name" value="P-loop_NTPase"/>
</dbReference>
<dbReference type="SUPFAM" id="SSF52540">
    <property type="entry name" value="P-loop containing nucleoside triphosphate hydrolases"/>
    <property type="match status" value="1"/>
</dbReference>
<dbReference type="OrthoDB" id="7739966at2759"/>
<dbReference type="InterPro" id="IPR036770">
    <property type="entry name" value="Ankyrin_rpt-contain_sf"/>
</dbReference>
<reference evidence="2" key="1">
    <citation type="submission" date="2021-03" db="EMBL/GenBank/DDBJ databases">
        <title>Chromosome level genome of the anhydrobiotic midge Polypedilum vanderplanki.</title>
        <authorList>
            <person name="Yoshida Y."/>
            <person name="Kikawada T."/>
            <person name="Gusev O."/>
        </authorList>
    </citation>
    <scope>NUCLEOTIDE SEQUENCE</scope>
    <source>
        <strain evidence="2">NIAS01</strain>
        <tissue evidence="2">Whole body or cell culture</tissue>
    </source>
</reference>
<accession>A0A9J6CB47</accession>
<evidence type="ECO:0000313" key="3">
    <source>
        <dbReference type="Proteomes" id="UP001107558"/>
    </source>
</evidence>
<dbReference type="Pfam" id="PF05729">
    <property type="entry name" value="NACHT"/>
    <property type="match status" value="1"/>
</dbReference>
<dbReference type="Gene3D" id="1.25.40.20">
    <property type="entry name" value="Ankyrin repeat-containing domain"/>
    <property type="match status" value="1"/>
</dbReference>
<evidence type="ECO:0000313" key="2">
    <source>
        <dbReference type="EMBL" id="KAG5678822.1"/>
    </source>
</evidence>
<protein>
    <recommendedName>
        <fullName evidence="1">NACHT domain-containing protein</fullName>
    </recommendedName>
</protein>
<feature type="domain" description="NACHT" evidence="1">
    <location>
        <begin position="708"/>
        <end position="869"/>
    </location>
</feature>
<organism evidence="2 3">
    <name type="scientific">Polypedilum vanderplanki</name>
    <name type="common">Sleeping chironomid midge</name>
    <dbReference type="NCBI Taxonomy" id="319348"/>
    <lineage>
        <taxon>Eukaryota</taxon>
        <taxon>Metazoa</taxon>
        <taxon>Ecdysozoa</taxon>
        <taxon>Arthropoda</taxon>
        <taxon>Hexapoda</taxon>
        <taxon>Insecta</taxon>
        <taxon>Pterygota</taxon>
        <taxon>Neoptera</taxon>
        <taxon>Endopterygota</taxon>
        <taxon>Diptera</taxon>
        <taxon>Nematocera</taxon>
        <taxon>Chironomoidea</taxon>
        <taxon>Chironomidae</taxon>
        <taxon>Chironominae</taxon>
        <taxon>Polypedilum</taxon>
        <taxon>Polypedilum</taxon>
    </lineage>
</organism>
<proteinExistence type="predicted"/>
<dbReference type="InterPro" id="IPR007111">
    <property type="entry name" value="NACHT_NTPase"/>
</dbReference>
<dbReference type="EMBL" id="JADBJN010000002">
    <property type="protein sequence ID" value="KAG5678822.1"/>
    <property type="molecule type" value="Genomic_DNA"/>
</dbReference>
<keyword evidence="3" id="KW-1185">Reference proteome</keyword>
<name>A0A9J6CB47_POLVA</name>